<dbReference type="AlphaFoldDB" id="A0A6G6GNZ8"/>
<keyword evidence="3" id="KW-1185">Reference proteome</keyword>
<evidence type="ECO:0000256" key="1">
    <source>
        <dbReference type="SAM" id="SignalP"/>
    </source>
</evidence>
<dbReference type="RefSeq" id="WP_164680292.1">
    <property type="nucleotide sequence ID" value="NZ_CP049057.1"/>
</dbReference>
<feature type="signal peptide" evidence="1">
    <location>
        <begin position="1"/>
        <end position="24"/>
    </location>
</feature>
<accession>A0A6G6GNZ8</accession>
<dbReference type="KEGG" id="mgel:G5B37_12115"/>
<proteinExistence type="predicted"/>
<dbReference type="Proteomes" id="UP000505306">
    <property type="component" value="Chromosome"/>
</dbReference>
<dbReference type="EMBL" id="CP049057">
    <property type="protein sequence ID" value="QIE60279.1"/>
    <property type="molecule type" value="Genomic_DNA"/>
</dbReference>
<sequence>MLKTTYKFCFISLALLLLTPMAFSQVGINTTNPEGILDVYNDPVPVPKYGLVLPRVSLTATNVMAPVTNPKAGVTAIPVGTTVFNTNVSATGTNDVTIGIYSWDGTQWIPQFNQEQSELFESDTFSLRSRSDTNLTVTGINGSSFTADYTGMYRIRVSVNYGGGGAKVPNEGSGGSRSDGRLNIARQSGTFTLTLGSDTYNFPVHSYSTSYDSRVGATNYFAIWQEFNSTFYKEYTENEVVNMTMIFDQDPATEFVDEGGNASFSSGRGYVAYDIPCTVEITYIGEQ</sequence>
<evidence type="ECO:0000313" key="3">
    <source>
        <dbReference type="Proteomes" id="UP000505306"/>
    </source>
</evidence>
<gene>
    <name evidence="2" type="ORF">G5B37_12115</name>
</gene>
<name>A0A6G6GNZ8_9FLAO</name>
<keyword evidence="1" id="KW-0732">Signal</keyword>
<feature type="chain" id="PRO_5026159047" evidence="1">
    <location>
        <begin position="25"/>
        <end position="287"/>
    </location>
</feature>
<reference evidence="2 3" key="1">
    <citation type="submission" date="2020-02" db="EMBL/GenBank/DDBJ databases">
        <title>Complete genome sequence of Flavobacteriaceae bacterium.</title>
        <authorList>
            <person name="Kim S.-J."/>
            <person name="Kim Y.-S."/>
            <person name="Kim K.-H."/>
        </authorList>
    </citation>
    <scope>NUCLEOTIDE SEQUENCE [LARGE SCALE GENOMIC DNA]</scope>
    <source>
        <strain evidence="2 3">RR4-40</strain>
    </source>
</reference>
<protein>
    <submittedName>
        <fullName evidence="2">Uncharacterized protein</fullName>
    </submittedName>
</protein>
<organism evidence="2 3">
    <name type="scientific">Rasiella rasia</name>
    <dbReference type="NCBI Taxonomy" id="2744027"/>
    <lineage>
        <taxon>Bacteria</taxon>
        <taxon>Pseudomonadati</taxon>
        <taxon>Bacteroidota</taxon>
        <taxon>Flavobacteriia</taxon>
        <taxon>Flavobacteriales</taxon>
        <taxon>Flavobacteriaceae</taxon>
        <taxon>Rasiella</taxon>
    </lineage>
</organism>
<evidence type="ECO:0000313" key="2">
    <source>
        <dbReference type="EMBL" id="QIE60279.1"/>
    </source>
</evidence>